<evidence type="ECO:0000313" key="1">
    <source>
        <dbReference type="EMBL" id="KNZ47331.1"/>
    </source>
</evidence>
<proteinExistence type="predicted"/>
<dbReference type="EMBL" id="LAVV01011830">
    <property type="protein sequence ID" value="KNZ47331.1"/>
    <property type="molecule type" value="Genomic_DNA"/>
</dbReference>
<organism evidence="1 2">
    <name type="scientific">Puccinia sorghi</name>
    <dbReference type="NCBI Taxonomy" id="27349"/>
    <lineage>
        <taxon>Eukaryota</taxon>
        <taxon>Fungi</taxon>
        <taxon>Dikarya</taxon>
        <taxon>Basidiomycota</taxon>
        <taxon>Pucciniomycotina</taxon>
        <taxon>Pucciniomycetes</taxon>
        <taxon>Pucciniales</taxon>
        <taxon>Pucciniaceae</taxon>
        <taxon>Puccinia</taxon>
    </lineage>
</organism>
<sequence>MRLISHLNQYISVPKAKHQPTVPAKAQAQFEELQNLIRLVTSLYKENEKHNRSFNFPTETIANLHDCSF</sequence>
<dbReference type="VEuPathDB" id="FungiDB:VP01_64g7"/>
<protein>
    <submittedName>
        <fullName evidence="1">Uncharacterized protein</fullName>
    </submittedName>
</protein>
<dbReference type="AlphaFoldDB" id="A0A0L6UFN8"/>
<gene>
    <name evidence="1" type="ORF">VP01_64g7</name>
</gene>
<name>A0A0L6UFN8_9BASI</name>
<reference evidence="1 2" key="1">
    <citation type="submission" date="2015-08" db="EMBL/GenBank/DDBJ databases">
        <title>Next Generation Sequencing and Analysis of the Genome of Puccinia sorghi L Schw, the Causal Agent of Maize Common Rust.</title>
        <authorList>
            <person name="Rochi L."/>
            <person name="Burguener G."/>
            <person name="Darino M."/>
            <person name="Turjanski A."/>
            <person name="Kreff E."/>
            <person name="Dieguez M.J."/>
            <person name="Sacco F."/>
        </authorList>
    </citation>
    <scope>NUCLEOTIDE SEQUENCE [LARGE SCALE GENOMIC DNA]</scope>
    <source>
        <strain evidence="1 2">RO10H11247</strain>
    </source>
</reference>
<keyword evidence="2" id="KW-1185">Reference proteome</keyword>
<evidence type="ECO:0000313" key="2">
    <source>
        <dbReference type="Proteomes" id="UP000037035"/>
    </source>
</evidence>
<accession>A0A0L6UFN8</accession>
<comment type="caution">
    <text evidence="1">The sequence shown here is derived from an EMBL/GenBank/DDBJ whole genome shotgun (WGS) entry which is preliminary data.</text>
</comment>
<dbReference type="Proteomes" id="UP000037035">
    <property type="component" value="Unassembled WGS sequence"/>
</dbReference>